<reference evidence="1" key="1">
    <citation type="journal article" date="2023" name="Mol. Phylogenet. Evol.">
        <title>Genome-scale phylogeny and comparative genomics of the fungal order Sordariales.</title>
        <authorList>
            <person name="Hensen N."/>
            <person name="Bonometti L."/>
            <person name="Westerberg I."/>
            <person name="Brannstrom I.O."/>
            <person name="Guillou S."/>
            <person name="Cros-Aarteil S."/>
            <person name="Calhoun S."/>
            <person name="Haridas S."/>
            <person name="Kuo A."/>
            <person name="Mondo S."/>
            <person name="Pangilinan J."/>
            <person name="Riley R."/>
            <person name="LaButti K."/>
            <person name="Andreopoulos B."/>
            <person name="Lipzen A."/>
            <person name="Chen C."/>
            <person name="Yan M."/>
            <person name="Daum C."/>
            <person name="Ng V."/>
            <person name="Clum A."/>
            <person name="Steindorff A."/>
            <person name="Ohm R.A."/>
            <person name="Martin F."/>
            <person name="Silar P."/>
            <person name="Natvig D.O."/>
            <person name="Lalanne C."/>
            <person name="Gautier V."/>
            <person name="Ament-Velasquez S.L."/>
            <person name="Kruys A."/>
            <person name="Hutchinson M.I."/>
            <person name="Powell A.J."/>
            <person name="Barry K."/>
            <person name="Miller A.N."/>
            <person name="Grigoriev I.V."/>
            <person name="Debuchy R."/>
            <person name="Gladieux P."/>
            <person name="Hiltunen Thoren M."/>
            <person name="Johannesson H."/>
        </authorList>
    </citation>
    <scope>NUCLEOTIDE SEQUENCE</scope>
    <source>
        <strain evidence="1">CBS 955.72</strain>
    </source>
</reference>
<reference evidence="1" key="2">
    <citation type="submission" date="2023-06" db="EMBL/GenBank/DDBJ databases">
        <authorList>
            <consortium name="Lawrence Berkeley National Laboratory"/>
            <person name="Haridas S."/>
            <person name="Hensen N."/>
            <person name="Bonometti L."/>
            <person name="Westerberg I."/>
            <person name="Brannstrom I.O."/>
            <person name="Guillou S."/>
            <person name="Cros-Aarteil S."/>
            <person name="Calhoun S."/>
            <person name="Kuo A."/>
            <person name="Mondo S."/>
            <person name="Pangilinan J."/>
            <person name="Riley R."/>
            <person name="Labutti K."/>
            <person name="Andreopoulos B."/>
            <person name="Lipzen A."/>
            <person name="Chen C."/>
            <person name="Yanf M."/>
            <person name="Daum C."/>
            <person name="Ng V."/>
            <person name="Clum A."/>
            <person name="Steindorff A."/>
            <person name="Ohm R."/>
            <person name="Martin F."/>
            <person name="Silar P."/>
            <person name="Natvig D."/>
            <person name="Lalanne C."/>
            <person name="Gautier V."/>
            <person name="Ament-Velasquez S.L."/>
            <person name="Kruys A."/>
            <person name="Hutchinson M.I."/>
            <person name="Powell A.J."/>
            <person name="Barry K."/>
            <person name="Miller A.N."/>
            <person name="Grigoriev I.V."/>
            <person name="Debuchy R."/>
            <person name="Gladieux P."/>
            <person name="Thoren M.H."/>
            <person name="Johannesson H."/>
        </authorList>
    </citation>
    <scope>NUCLEOTIDE SEQUENCE</scope>
    <source>
        <strain evidence="1">CBS 955.72</strain>
    </source>
</reference>
<organism evidence="1 2">
    <name type="scientific">Lasiosphaeria hispida</name>
    <dbReference type="NCBI Taxonomy" id="260671"/>
    <lineage>
        <taxon>Eukaryota</taxon>
        <taxon>Fungi</taxon>
        <taxon>Dikarya</taxon>
        <taxon>Ascomycota</taxon>
        <taxon>Pezizomycotina</taxon>
        <taxon>Sordariomycetes</taxon>
        <taxon>Sordariomycetidae</taxon>
        <taxon>Sordariales</taxon>
        <taxon>Lasiosphaeriaceae</taxon>
        <taxon>Lasiosphaeria</taxon>
    </lineage>
</organism>
<dbReference type="AlphaFoldDB" id="A0AAJ0HE22"/>
<evidence type="ECO:0000313" key="2">
    <source>
        <dbReference type="Proteomes" id="UP001275084"/>
    </source>
</evidence>
<protein>
    <submittedName>
        <fullName evidence="1">Uncharacterized protein</fullName>
    </submittedName>
</protein>
<name>A0AAJ0HE22_9PEZI</name>
<keyword evidence="2" id="KW-1185">Reference proteome</keyword>
<accession>A0AAJ0HE22</accession>
<comment type="caution">
    <text evidence="1">The sequence shown here is derived from an EMBL/GenBank/DDBJ whole genome shotgun (WGS) entry which is preliminary data.</text>
</comment>
<feature type="non-terminal residue" evidence="1">
    <location>
        <position position="1"/>
    </location>
</feature>
<proteinExistence type="predicted"/>
<evidence type="ECO:0000313" key="1">
    <source>
        <dbReference type="EMBL" id="KAK3348921.1"/>
    </source>
</evidence>
<gene>
    <name evidence="1" type="ORF">B0T25DRAFT_457400</name>
</gene>
<sequence>RDECCEKLLEYICQRLGIRIKPTEVCLKPCIKDPYAWKVLPGKEEFYSWIFVTNLSSHFIGIY</sequence>
<dbReference type="EMBL" id="JAUIQD010000005">
    <property type="protein sequence ID" value="KAK3348921.1"/>
    <property type="molecule type" value="Genomic_DNA"/>
</dbReference>
<dbReference type="Proteomes" id="UP001275084">
    <property type="component" value="Unassembled WGS sequence"/>
</dbReference>